<comment type="caution">
    <text evidence="1">The sequence shown here is derived from an EMBL/GenBank/DDBJ whole genome shotgun (WGS) entry which is preliminary data.</text>
</comment>
<gene>
    <name evidence="1" type="ORF">EVA_02729</name>
</gene>
<proteinExistence type="predicted"/>
<dbReference type="EMBL" id="AMCI01000451">
    <property type="protein sequence ID" value="EJX09160.1"/>
    <property type="molecule type" value="Genomic_DNA"/>
</dbReference>
<dbReference type="AlphaFoldDB" id="J9H5F9"/>
<reference evidence="1" key="1">
    <citation type="journal article" date="2012" name="PLoS ONE">
        <title>Gene sets for utilization of primary and secondary nutrition supplies in the distal gut of endangered iberian lynx.</title>
        <authorList>
            <person name="Alcaide M."/>
            <person name="Messina E."/>
            <person name="Richter M."/>
            <person name="Bargiela R."/>
            <person name="Peplies J."/>
            <person name="Huws S.A."/>
            <person name="Newbold C.J."/>
            <person name="Golyshin P.N."/>
            <person name="Simon M.A."/>
            <person name="Lopez G."/>
            <person name="Yakimov M.M."/>
            <person name="Ferrer M."/>
        </authorList>
    </citation>
    <scope>NUCLEOTIDE SEQUENCE</scope>
</reference>
<name>J9H5F9_9ZZZZ</name>
<accession>J9H5F9</accession>
<evidence type="ECO:0000313" key="1">
    <source>
        <dbReference type="EMBL" id="EJX09160.1"/>
    </source>
</evidence>
<sequence>MLQEAAYHNRMLLGNVGCELEEAFQLFLIGTYVHGSTRKHIRRSYQYWETYASDKFVDILHRSQCAPFWLVHTDAIQHSRELFTVFCIVDVFSLRTKNVDVFCIQTHSQVVRNLTTCRYDDTIWIFEVKDIHHTFECQLVEVKTVAHIVVGRNGFRIVVDHDRTVTFLADSIQCLNTTPVKFNRRSDTVSTRTENDYRTLVIFEMDIVTRTEISHIKIVGLCRIFCCQGINLLNIRYDTGLLTTHANQLAGLFRFHFLFHTQCTGNLEVGKALNFGLLQQIVAQYIDIATCTKFLIGIVDVFQMFQEPLINLGQFINLVNSITLSKSLFDHEDSLVGWFVQSCVNIVNLQFLVVYETMHALTDHTETLLDTFFESTTDRHHFTNRLHRRTDFTVYTTELAQVPSWQLTYNIVQCWFKECGSSLGNRVLQIEETVTQAQLGSNESEWIASSLRSQS</sequence>
<organism evidence="1">
    <name type="scientific">gut metagenome</name>
    <dbReference type="NCBI Taxonomy" id="749906"/>
    <lineage>
        <taxon>unclassified sequences</taxon>
        <taxon>metagenomes</taxon>
        <taxon>organismal metagenomes</taxon>
    </lineage>
</organism>
<protein>
    <submittedName>
        <fullName evidence="1">Uncharacterized protein</fullName>
    </submittedName>
</protein>